<dbReference type="InterPro" id="IPR004302">
    <property type="entry name" value="Cellulose/chitin-bd_N"/>
</dbReference>
<evidence type="ECO:0000259" key="1">
    <source>
        <dbReference type="Pfam" id="PF03067"/>
    </source>
</evidence>
<sequence length="518" mass="58588">MDKLIGESVSCNRLQILSTMVSSISLVPLAILHLIIIQDVSGHGALIEPPMRSVLWKYGFDSPINYNYTELYCGGFQKFLNNRGRCGICGDPLQGPHENERGGKYDRGIISRSYPEGTTSIDVKVEITAHHRGYFEFRLCPNDEAEITQTCLDRYPLTIEEGIQQGDPMKFYPLDEEVIHLLKVYLPPDMRCERCVLQWTYKTGNRWGTDPDGKSCLGCGMQETFINCADISLNTYSTNVNNRFKSIDSLPSSDQTPGIAVQKHDVENVQIMNQYINSSTPNNTSNKMIERAAIDKLNNTLVLHHKGTTDTRQTDSRTVIPRRVITRHTNEGFTKVHMTLLPDQTISTTSRPEIKTNHSQMQTSIINTTQWINPMQNADRQGRPNGRHQSLTGMSNNNAHLVSVNQIDITNAVQGEAMGRHQPHGIRLDIQAMMALTSSQIQESLQRLSRLKSLSNSHQQNKNPQTAWKSPIERDRATLAAIQSLHSAISNTIHREAHIRNLMQRERQLRMDIQSHNV</sequence>
<reference evidence="2 3" key="1">
    <citation type="submission" date="2024-11" db="EMBL/GenBank/DDBJ databases">
        <title>Chromosome-level genome assembly of the freshwater bivalve Anodonta woodiana.</title>
        <authorList>
            <person name="Chen X."/>
        </authorList>
    </citation>
    <scope>NUCLEOTIDE SEQUENCE [LARGE SCALE GENOMIC DNA]</scope>
    <source>
        <strain evidence="2">MN2024</strain>
        <tissue evidence="2">Gills</tissue>
    </source>
</reference>
<name>A0ABD3XH94_SINWO</name>
<dbReference type="AlphaFoldDB" id="A0ABD3XH94"/>
<dbReference type="EMBL" id="JBJQND010000002">
    <property type="protein sequence ID" value="KAL3885462.1"/>
    <property type="molecule type" value="Genomic_DNA"/>
</dbReference>
<accession>A0ABD3XH94</accession>
<gene>
    <name evidence="2" type="ORF">ACJMK2_025518</name>
</gene>
<protein>
    <recommendedName>
        <fullName evidence="1">Chitin-binding type-4 domain-containing protein</fullName>
    </recommendedName>
</protein>
<proteinExistence type="predicted"/>
<evidence type="ECO:0000313" key="2">
    <source>
        <dbReference type="EMBL" id="KAL3885462.1"/>
    </source>
</evidence>
<organism evidence="2 3">
    <name type="scientific">Sinanodonta woodiana</name>
    <name type="common">Chinese pond mussel</name>
    <name type="synonym">Anodonta woodiana</name>
    <dbReference type="NCBI Taxonomy" id="1069815"/>
    <lineage>
        <taxon>Eukaryota</taxon>
        <taxon>Metazoa</taxon>
        <taxon>Spiralia</taxon>
        <taxon>Lophotrochozoa</taxon>
        <taxon>Mollusca</taxon>
        <taxon>Bivalvia</taxon>
        <taxon>Autobranchia</taxon>
        <taxon>Heteroconchia</taxon>
        <taxon>Palaeoheterodonta</taxon>
        <taxon>Unionida</taxon>
        <taxon>Unionoidea</taxon>
        <taxon>Unionidae</taxon>
        <taxon>Unioninae</taxon>
        <taxon>Sinanodonta</taxon>
    </lineage>
</organism>
<dbReference type="Proteomes" id="UP001634394">
    <property type="component" value="Unassembled WGS sequence"/>
</dbReference>
<dbReference type="Pfam" id="PF03067">
    <property type="entry name" value="LPMO_10"/>
    <property type="match status" value="1"/>
</dbReference>
<feature type="domain" description="Chitin-binding type-4" evidence="1">
    <location>
        <begin position="43"/>
        <end position="231"/>
    </location>
</feature>
<keyword evidence="3" id="KW-1185">Reference proteome</keyword>
<comment type="caution">
    <text evidence="2">The sequence shown here is derived from an EMBL/GenBank/DDBJ whole genome shotgun (WGS) entry which is preliminary data.</text>
</comment>
<evidence type="ECO:0000313" key="3">
    <source>
        <dbReference type="Proteomes" id="UP001634394"/>
    </source>
</evidence>